<feature type="region of interest" description="Disordered" evidence="14">
    <location>
        <begin position="684"/>
        <end position="716"/>
    </location>
</feature>
<keyword evidence="9 13" id="KW-0067">ATP-binding</keyword>
<feature type="compositionally biased region" description="Polar residues" evidence="14">
    <location>
        <begin position="699"/>
        <end position="716"/>
    </location>
</feature>
<dbReference type="Proteomes" id="UP000607653">
    <property type="component" value="Unassembled WGS sequence"/>
</dbReference>
<keyword evidence="2" id="KW-0723">Serine/threonine-protein kinase</keyword>
<evidence type="ECO:0000256" key="3">
    <source>
        <dbReference type="ARBA" id="ARBA00022679"/>
    </source>
</evidence>
<dbReference type="FunFam" id="1.10.510.10:FF:000129">
    <property type="entry name" value="cysteine-rich receptor-like protein kinase 10"/>
    <property type="match status" value="1"/>
</dbReference>
<keyword evidence="12" id="KW-0325">Glycoprotein</keyword>
<dbReference type="InterPro" id="IPR017441">
    <property type="entry name" value="Protein_kinase_ATP_BS"/>
</dbReference>
<feature type="transmembrane region" description="Helical" evidence="15">
    <location>
        <begin position="332"/>
        <end position="354"/>
    </location>
</feature>
<evidence type="ECO:0000256" key="12">
    <source>
        <dbReference type="ARBA" id="ARBA00023180"/>
    </source>
</evidence>
<keyword evidence="5" id="KW-0732">Signal</keyword>
<keyword evidence="6" id="KW-0677">Repeat</keyword>
<dbReference type="PROSITE" id="PS00107">
    <property type="entry name" value="PROTEIN_KINASE_ATP"/>
    <property type="match status" value="1"/>
</dbReference>
<evidence type="ECO:0000256" key="10">
    <source>
        <dbReference type="ARBA" id="ARBA00022989"/>
    </source>
</evidence>
<protein>
    <recommendedName>
        <fullName evidence="20">Receptor-like protein kinase At4g00960</fullName>
    </recommendedName>
</protein>
<dbReference type="InterPro" id="IPR008271">
    <property type="entry name" value="Ser/Thr_kinase_AS"/>
</dbReference>
<dbReference type="GO" id="GO:0006979">
    <property type="term" value="P:response to oxidative stress"/>
    <property type="evidence" value="ECO:0007669"/>
    <property type="project" value="UniProtKB-ARBA"/>
</dbReference>
<dbReference type="FunFam" id="3.30.430.20:FF:000003">
    <property type="entry name" value="Cysteine-rich RLK (RECEPTOR-like protein kinase) 10"/>
    <property type="match status" value="1"/>
</dbReference>
<evidence type="ECO:0000256" key="15">
    <source>
        <dbReference type="SAM" id="Phobius"/>
    </source>
</evidence>
<dbReference type="GO" id="GO:0004674">
    <property type="term" value="F:protein serine/threonine kinase activity"/>
    <property type="evidence" value="ECO:0007669"/>
    <property type="project" value="UniProtKB-KW"/>
</dbReference>
<evidence type="ECO:0000256" key="1">
    <source>
        <dbReference type="ARBA" id="ARBA00004167"/>
    </source>
</evidence>
<dbReference type="InterPro" id="IPR000719">
    <property type="entry name" value="Prot_kinase_dom"/>
</dbReference>
<dbReference type="Gene3D" id="1.10.510.10">
    <property type="entry name" value="Transferase(Phosphotransferase) domain 1"/>
    <property type="match status" value="1"/>
</dbReference>
<dbReference type="CDD" id="cd14066">
    <property type="entry name" value="STKc_IRAK"/>
    <property type="match status" value="1"/>
</dbReference>
<feature type="region of interest" description="Disordered" evidence="14">
    <location>
        <begin position="304"/>
        <end position="323"/>
    </location>
</feature>
<evidence type="ECO:0000313" key="18">
    <source>
        <dbReference type="EMBL" id="DAD23236.1"/>
    </source>
</evidence>
<dbReference type="InterPro" id="IPR011009">
    <property type="entry name" value="Kinase-like_dom_sf"/>
</dbReference>
<dbReference type="InterPro" id="IPR001245">
    <property type="entry name" value="Ser-Thr/Tyr_kinase_cat_dom"/>
</dbReference>
<dbReference type="Gene3D" id="3.30.430.20">
    <property type="entry name" value="Gnk2 domain, C-X8-C-X2-C motif"/>
    <property type="match status" value="2"/>
</dbReference>
<evidence type="ECO:0000256" key="14">
    <source>
        <dbReference type="SAM" id="MobiDB-lite"/>
    </source>
</evidence>
<feature type="transmembrane region" description="Helical" evidence="15">
    <location>
        <begin position="49"/>
        <end position="67"/>
    </location>
</feature>
<dbReference type="PROSITE" id="PS50011">
    <property type="entry name" value="PROTEIN_KINASE_DOM"/>
    <property type="match status" value="1"/>
</dbReference>
<dbReference type="InterPro" id="IPR002902">
    <property type="entry name" value="GNK2"/>
</dbReference>
<proteinExistence type="predicted"/>
<evidence type="ECO:0000256" key="8">
    <source>
        <dbReference type="ARBA" id="ARBA00022777"/>
    </source>
</evidence>
<reference evidence="18 19" key="1">
    <citation type="journal article" date="2020" name="Mol. Biol. Evol.">
        <title>Distinct Expression and Methylation Patterns for Genes with Different Fates following a Single Whole-Genome Duplication in Flowering Plants.</title>
        <authorList>
            <person name="Shi T."/>
            <person name="Rahmani R.S."/>
            <person name="Gugger P.F."/>
            <person name="Wang M."/>
            <person name="Li H."/>
            <person name="Zhang Y."/>
            <person name="Li Z."/>
            <person name="Wang Q."/>
            <person name="Van de Peer Y."/>
            <person name="Marchal K."/>
            <person name="Chen J."/>
        </authorList>
    </citation>
    <scope>NUCLEOTIDE SEQUENCE [LARGE SCALE GENOMIC DNA]</scope>
    <source>
        <tissue evidence="18">Leaf</tissue>
    </source>
</reference>
<evidence type="ECO:0000256" key="5">
    <source>
        <dbReference type="ARBA" id="ARBA00022729"/>
    </source>
</evidence>
<comment type="caution">
    <text evidence="18">The sequence shown here is derived from an EMBL/GenBank/DDBJ whole genome shotgun (WGS) entry which is preliminary data.</text>
</comment>
<evidence type="ECO:0000259" key="16">
    <source>
        <dbReference type="PROSITE" id="PS50011"/>
    </source>
</evidence>
<evidence type="ECO:0000256" key="13">
    <source>
        <dbReference type="PROSITE-ProRule" id="PRU10141"/>
    </source>
</evidence>
<feature type="binding site" evidence="13">
    <location>
        <position position="420"/>
    </location>
    <ligand>
        <name>ATP</name>
        <dbReference type="ChEBI" id="CHEBI:30616"/>
    </ligand>
</feature>
<accession>A0A822XW62</accession>
<dbReference type="GO" id="GO:0016020">
    <property type="term" value="C:membrane"/>
    <property type="evidence" value="ECO:0007669"/>
    <property type="project" value="UniProtKB-SubCell"/>
</dbReference>
<evidence type="ECO:0008006" key="20">
    <source>
        <dbReference type="Google" id="ProtNLM"/>
    </source>
</evidence>
<dbReference type="SMART" id="SM00220">
    <property type="entry name" value="S_TKc"/>
    <property type="match status" value="1"/>
</dbReference>
<keyword evidence="10 15" id="KW-1133">Transmembrane helix</keyword>
<dbReference type="PROSITE" id="PS51473">
    <property type="entry name" value="GNK2"/>
    <property type="match status" value="2"/>
</dbReference>
<dbReference type="PROSITE" id="PS00108">
    <property type="entry name" value="PROTEIN_KINASE_ST"/>
    <property type="match status" value="1"/>
</dbReference>
<keyword evidence="3" id="KW-0808">Transferase</keyword>
<evidence type="ECO:0000313" key="19">
    <source>
        <dbReference type="Proteomes" id="UP000607653"/>
    </source>
</evidence>
<dbReference type="AlphaFoldDB" id="A0A822XW62"/>
<comment type="subcellular location">
    <subcellularLocation>
        <location evidence="1">Membrane</location>
        <topology evidence="1">Single-pass membrane protein</topology>
    </subcellularLocation>
</comment>
<dbReference type="Pfam" id="PF07714">
    <property type="entry name" value="PK_Tyr_Ser-Thr"/>
    <property type="match status" value="1"/>
</dbReference>
<dbReference type="Pfam" id="PF01657">
    <property type="entry name" value="Stress-antifung"/>
    <property type="match status" value="2"/>
</dbReference>
<dbReference type="InterPro" id="IPR038408">
    <property type="entry name" value="GNK2_sf"/>
</dbReference>
<keyword evidence="7 13" id="KW-0547">Nucleotide-binding</keyword>
<dbReference type="PANTHER" id="PTHR27002">
    <property type="entry name" value="RECEPTOR-LIKE SERINE/THREONINE-PROTEIN KINASE SD1-8"/>
    <property type="match status" value="1"/>
</dbReference>
<gene>
    <name evidence="18" type="ORF">HUJ06_024699</name>
</gene>
<keyword evidence="19" id="KW-1185">Reference proteome</keyword>
<dbReference type="EMBL" id="DUZY01000001">
    <property type="protein sequence ID" value="DAD23236.1"/>
    <property type="molecule type" value="Genomic_DNA"/>
</dbReference>
<evidence type="ECO:0000259" key="17">
    <source>
        <dbReference type="PROSITE" id="PS51473"/>
    </source>
</evidence>
<dbReference type="GO" id="GO:0005524">
    <property type="term" value="F:ATP binding"/>
    <property type="evidence" value="ECO:0007669"/>
    <property type="project" value="UniProtKB-UniRule"/>
</dbReference>
<evidence type="ECO:0000256" key="9">
    <source>
        <dbReference type="ARBA" id="ARBA00022840"/>
    </source>
</evidence>
<evidence type="ECO:0000256" key="4">
    <source>
        <dbReference type="ARBA" id="ARBA00022692"/>
    </source>
</evidence>
<dbReference type="FunFam" id="3.30.200.20:FF:000142">
    <property type="entry name" value="Cysteine-rich receptor-like protein kinase 10"/>
    <property type="match status" value="1"/>
</dbReference>
<keyword evidence="4 15" id="KW-0812">Transmembrane</keyword>
<feature type="domain" description="Gnk2-homologous" evidence="17">
    <location>
        <begin position="179"/>
        <end position="293"/>
    </location>
</feature>
<dbReference type="SUPFAM" id="SSF56112">
    <property type="entry name" value="Protein kinase-like (PK-like)"/>
    <property type="match status" value="1"/>
</dbReference>
<feature type="domain" description="Gnk2-homologous" evidence="17">
    <location>
        <begin position="69"/>
        <end position="173"/>
    </location>
</feature>
<evidence type="ECO:0000256" key="6">
    <source>
        <dbReference type="ARBA" id="ARBA00022737"/>
    </source>
</evidence>
<dbReference type="CDD" id="cd23509">
    <property type="entry name" value="Gnk2-like"/>
    <property type="match status" value="2"/>
</dbReference>
<evidence type="ECO:0000256" key="2">
    <source>
        <dbReference type="ARBA" id="ARBA00022527"/>
    </source>
</evidence>
<feature type="domain" description="Protein kinase" evidence="16">
    <location>
        <begin position="392"/>
        <end position="678"/>
    </location>
</feature>
<dbReference type="PANTHER" id="PTHR27002:SF980">
    <property type="entry name" value="CYSTEINE-RICH RECEPTOR-LIKE PROTEIN KINASE 10 ISOFORM X1"/>
    <property type="match status" value="1"/>
</dbReference>
<keyword evidence="8" id="KW-0418">Kinase</keyword>
<sequence length="716" mass="79850">MGTKKKKILTLTAEDLRRDPSFTNIPRLLFKRNGHLLSHRKEAMHTRELFLFLFCMLLSLGFINAQAQIQFLTKRCLGGNYTANSAYESNLKTILSFLYSNSTHENGFYNATAGQDPDKVNGLILCRGDVTAQECQSCIINKIGQEIMTLCPNKKEAIIWVDDCMLRYSNRSIFSTLEIQPTAALVSVANSSYPDGRSQKVKELLDSLANQAAFHSSTAMFATGVIQSTYTVGGIIGFEKIYGLVQCTPDISQNDCHRCLTAAVSHLFDCCKVKLGARVLQPSCSIRHEDHMFYASKASAPSPSTLVSPPFTPLTNTTNTEDAGKGRNSTGVIIAIVISTVIGAIILSILYFFCLRSRKPKEHIDIVDVEKINNVESLQVNFSAIKAATNNFSNDNKLGQGGFGDVYKGRLLDGREVAVKRLSRNSGQGEVEFKNEVLLVAKLQHRNLVRLLGFCCEGQEKLLIYEFVQNASLDHFIFDPIKRVQLDWERRYKIIGGIARGLLYLHEDSRLKIIHRDLKASNILLDEDMNPKIADFGMARLFVVDQTHACTSRIVGTYGYMAPEYIKHGHFSVKSDVFSFGVILIEIVSGERNNSFHQSEPYEDLLSYAWRNWNEGTAMELVDPTLREGCSRQDVMRCIHIALLCVQENEADRPTMASIVLMLNSNSVTLAIPSSPAFFLNSRRMGSEVPSGENDSRATESTASANEMSLSQFDPR</sequence>
<organism evidence="18 19">
    <name type="scientific">Nelumbo nucifera</name>
    <name type="common">Sacred lotus</name>
    <dbReference type="NCBI Taxonomy" id="4432"/>
    <lineage>
        <taxon>Eukaryota</taxon>
        <taxon>Viridiplantae</taxon>
        <taxon>Streptophyta</taxon>
        <taxon>Embryophyta</taxon>
        <taxon>Tracheophyta</taxon>
        <taxon>Spermatophyta</taxon>
        <taxon>Magnoliopsida</taxon>
        <taxon>Proteales</taxon>
        <taxon>Nelumbonaceae</taxon>
        <taxon>Nelumbo</taxon>
    </lineage>
</organism>
<name>A0A822XW62_NELNU</name>
<evidence type="ECO:0000256" key="11">
    <source>
        <dbReference type="ARBA" id="ARBA00023136"/>
    </source>
</evidence>
<keyword evidence="11 15" id="KW-0472">Membrane</keyword>
<dbReference type="Gene3D" id="3.30.200.20">
    <property type="entry name" value="Phosphorylase Kinase, domain 1"/>
    <property type="match status" value="1"/>
</dbReference>
<evidence type="ECO:0000256" key="7">
    <source>
        <dbReference type="ARBA" id="ARBA00022741"/>
    </source>
</evidence>